<accession>A0ACD3Y671</accession>
<sequence>MKIGKIRDLNKKAFNDEIKKIKNPLLLRRVLIQLINAQEEKLIIQDDKELFFLHDDFKYKEMIEALLSDEKVKFKKEFFDNGIKNQFNNNK</sequence>
<protein>
    <submittedName>
        <fullName evidence="1">Uncharacterized protein</fullName>
    </submittedName>
</protein>
<organism evidence="1 2">
    <name type="scientific">Moellerella wisconsensis</name>
    <dbReference type="NCBI Taxonomy" id="158849"/>
    <lineage>
        <taxon>Bacteria</taxon>
        <taxon>Pseudomonadati</taxon>
        <taxon>Pseudomonadota</taxon>
        <taxon>Gammaproteobacteria</taxon>
        <taxon>Enterobacterales</taxon>
        <taxon>Morganellaceae</taxon>
        <taxon>Moellerella</taxon>
    </lineage>
</organism>
<keyword evidence="2" id="KW-1185">Reference proteome</keyword>
<dbReference type="EMBL" id="CP093255">
    <property type="protein sequence ID" value="UNH37934.1"/>
    <property type="molecule type" value="Genomic_DNA"/>
</dbReference>
<evidence type="ECO:0000313" key="1">
    <source>
        <dbReference type="EMBL" id="UNH37934.1"/>
    </source>
</evidence>
<gene>
    <name evidence="1" type="ORF">MNY70_10470</name>
</gene>
<dbReference type="Proteomes" id="UP000829420">
    <property type="component" value="Chromosome"/>
</dbReference>
<reference evidence="1" key="1">
    <citation type="submission" date="2022-03" db="EMBL/GenBank/DDBJ databases">
        <title>ESBL-producing Moellerella wisconsensis and Escherichia marmotae isolated from wild game meat.</title>
        <authorList>
            <person name="Biggel M."/>
        </authorList>
    </citation>
    <scope>NUCLEOTIDE SEQUENCE</scope>
    <source>
        <strain evidence="1">W1</strain>
    </source>
</reference>
<name>A0ACD3Y671_9GAMM</name>
<proteinExistence type="predicted"/>
<evidence type="ECO:0000313" key="2">
    <source>
        <dbReference type="Proteomes" id="UP000829420"/>
    </source>
</evidence>